<protein>
    <submittedName>
        <fullName evidence="2">C4-dicarboxylate ABC transporter substrate-binding protein</fullName>
    </submittedName>
</protein>
<gene>
    <name evidence="2" type="ORF">CV102_22885</name>
</gene>
<dbReference type="Gene3D" id="3.40.190.10">
    <property type="entry name" value="Periplasmic binding protein-like II"/>
    <property type="match status" value="2"/>
</dbReference>
<organism evidence="2 3">
    <name type="scientific">Natronococcus pandeyae</name>
    <dbReference type="NCBI Taxonomy" id="2055836"/>
    <lineage>
        <taxon>Archaea</taxon>
        <taxon>Methanobacteriati</taxon>
        <taxon>Methanobacteriota</taxon>
        <taxon>Stenosarchaea group</taxon>
        <taxon>Halobacteria</taxon>
        <taxon>Halobacteriales</taxon>
        <taxon>Natrialbaceae</taxon>
        <taxon>Natronococcus</taxon>
    </lineage>
</organism>
<comment type="caution">
    <text evidence="2">The sequence shown here is derived from an EMBL/GenBank/DDBJ whole genome shotgun (WGS) entry which is preliminary data.</text>
</comment>
<dbReference type="EMBL" id="PHNJ01000019">
    <property type="protein sequence ID" value="TYL36308.1"/>
    <property type="molecule type" value="Genomic_DNA"/>
</dbReference>
<dbReference type="InterPro" id="IPR011852">
    <property type="entry name" value="TRAP_TAXI"/>
</dbReference>
<feature type="region of interest" description="Disordered" evidence="1">
    <location>
        <begin position="1"/>
        <end position="47"/>
    </location>
</feature>
<sequence length="355" mass="38656">MGVAGCIGDDVDPDEDPLGDDGNGANGEPDEDRDYHIDVGTSSGGTMDVGLAVEQGVTQESDTLSYSTVESPGYVGSTYRMAEDAFDAGFVDGNTMNKARQRLDMFEEDPVDRLPWQGMLAFPYSIYMMARDGTNIETFDDLAGASVYPAEPGFSTRATTLDVLSQDPTADIYEEMDIVDMDVSDAPGAMEEERIDAAIAYGTPGVGNTGWVVEYDARVDVHYVEHTDALIESIEGFPGAGLSIYDDDPAETFAWDQDIGTDEIAAWDLNVTIALHPETPDDAVYELCRVGAEHGDTIRNAEERFTPEDAEGLTQGALDDYPFHPGAAEFYQDEGVWDDDNWVVGDRDQVGEYFD</sequence>
<proteinExistence type="predicted"/>
<feature type="compositionally biased region" description="Acidic residues" evidence="1">
    <location>
        <begin position="9"/>
        <end position="19"/>
    </location>
</feature>
<dbReference type="AlphaFoldDB" id="A0A8J8TNH1"/>
<evidence type="ECO:0000256" key="1">
    <source>
        <dbReference type="SAM" id="MobiDB-lite"/>
    </source>
</evidence>
<evidence type="ECO:0000313" key="3">
    <source>
        <dbReference type="Proteomes" id="UP000766904"/>
    </source>
</evidence>
<accession>A0A8J8TNH1</accession>
<dbReference type="PANTHER" id="PTHR42941:SF1">
    <property type="entry name" value="SLL1037 PROTEIN"/>
    <property type="match status" value="1"/>
</dbReference>
<dbReference type="PANTHER" id="PTHR42941">
    <property type="entry name" value="SLL1037 PROTEIN"/>
    <property type="match status" value="1"/>
</dbReference>
<dbReference type="SUPFAM" id="SSF53850">
    <property type="entry name" value="Periplasmic binding protein-like II"/>
    <property type="match status" value="1"/>
</dbReference>
<dbReference type="Pfam" id="PF16868">
    <property type="entry name" value="NMT1_3"/>
    <property type="match status" value="1"/>
</dbReference>
<keyword evidence="3" id="KW-1185">Reference proteome</keyword>
<reference evidence="2" key="1">
    <citation type="submission" date="2017-11" db="EMBL/GenBank/DDBJ databases">
        <authorList>
            <person name="Kajale S.C."/>
            <person name="Sharma A."/>
        </authorList>
    </citation>
    <scope>NUCLEOTIDE SEQUENCE</scope>
    <source>
        <strain evidence="2">LS1_42</strain>
    </source>
</reference>
<name>A0A8J8TNH1_9EURY</name>
<evidence type="ECO:0000313" key="2">
    <source>
        <dbReference type="EMBL" id="TYL36308.1"/>
    </source>
</evidence>
<dbReference type="Proteomes" id="UP000766904">
    <property type="component" value="Unassembled WGS sequence"/>
</dbReference>